<protein>
    <submittedName>
        <fullName evidence="10">MMPL family transporter</fullName>
    </submittedName>
</protein>
<dbReference type="Gene3D" id="1.20.1640.10">
    <property type="entry name" value="Multidrug efflux transporter AcrB transmembrane domain"/>
    <property type="match status" value="2"/>
</dbReference>
<feature type="compositionally biased region" description="Polar residues" evidence="7">
    <location>
        <begin position="1162"/>
        <end position="1175"/>
    </location>
</feature>
<feature type="region of interest" description="Disordered" evidence="7">
    <location>
        <begin position="776"/>
        <end position="830"/>
    </location>
</feature>
<evidence type="ECO:0000256" key="7">
    <source>
        <dbReference type="SAM" id="MobiDB-lite"/>
    </source>
</evidence>
<evidence type="ECO:0000256" key="1">
    <source>
        <dbReference type="ARBA" id="ARBA00004651"/>
    </source>
</evidence>
<accession>A0A6G9YTW1</accession>
<comment type="subcellular location">
    <subcellularLocation>
        <location evidence="1">Cell membrane</location>
        <topology evidence="1">Multi-pass membrane protein</topology>
    </subcellularLocation>
</comment>
<feature type="transmembrane region" description="Helical" evidence="8">
    <location>
        <begin position="244"/>
        <end position="264"/>
    </location>
</feature>
<proteinExistence type="inferred from homology"/>
<feature type="transmembrane region" description="Helical" evidence="8">
    <location>
        <begin position="534"/>
        <end position="554"/>
    </location>
</feature>
<feature type="transmembrane region" description="Helical" evidence="8">
    <location>
        <begin position="318"/>
        <end position="340"/>
    </location>
</feature>
<feature type="domain" description="Membrane transport protein MMPL" evidence="9">
    <location>
        <begin position="503"/>
        <end position="707"/>
    </location>
</feature>
<gene>
    <name evidence="10" type="ORF">F5544_44205</name>
</gene>
<dbReference type="PANTHER" id="PTHR33406">
    <property type="entry name" value="MEMBRANE PROTEIN MJ1562-RELATED"/>
    <property type="match status" value="1"/>
</dbReference>
<keyword evidence="3" id="KW-1003">Cell membrane</keyword>
<keyword evidence="5 8" id="KW-1133">Transmembrane helix</keyword>
<sequence>MFTRWGDLVYKLRFAVIGVVVAALLALGGYGLGLEDHLSSSGWDDPTSESSKAAHIADAAFGRDHNSDVILLYTAPDGKTIDDPEWSRKIVDNLNSLPKDYPDQIAKVNGAYWRTNTGASVPSTFGTKDKKYAFASVAIVGDNDTDMVRNFRKVKDVFYIPGVDVQVTGLQAVAGTLNDTIASDARRMEVIAIPAVAVLLFFIFGGIVAAAMPLIVGGLTVIGANGIVMLITRFTEVNSFVGNVVSMIGLGLAIDYGLFIVSRFREELAEGYDTRAAVRRSVMTAGRTVVFSATMIIASLGGMLLFPQGFLKSIAYGSIATVALAALTALTILPAMLSILGKRVDMLGLKRFRKTKTAEEVENGIWGKSTRWVMQHPLKIAIPLCIVLLLLIIPVKNLAFGGINERYLPPDDPVRVSLANFYKVFPLKKTDPIQLVMVSDNSNDVGQVWREAQQAPGLITAPGSAGPFGTPSPSTTDKTVYQTTATLVDSDNAGPTIEFLRSMDVPDDVQVYVGGQPAIQQDSINTLLHRMPGMIALVVLVTTLLMFLTFGSLVLPIKAALMSALGLGSTLGILTWIFVDGHGAGLLNFTPQPIMSPVLVLIMAVVYGLSVDYEVFLLSRMVEARTRGASTTEAVRAGTAHTGNIITAAALILLVVTGAFAFSKLVMMKYLAYGMVAALFIDATLLRMLLVPATMKLLGDDCWWAPKWMKKIQEKIGLGEPILDDELPGNAELVDLVKTTPVTDPVTTVMPALKTTRKTPHRPRTVEEIEAGAPTVHFPNLKNAVTKHDPTRPMPPQALGESGSADSGVQGSDGEFGSPGSGDFESDESGFPATEFLRLPSEFTQGGESGASGFDRGAESEQSSFNRGTGSGTTRGVSGQPEFNYGSESGAPGFDRGAEPGPAAFNRGLESGPGEFSRGAESGASAFNRGLESGPGEFSRGTEAGPAAFNRGAESGPAAFERGAELGASAFNRGSEPGPTEFNRGVESGSGEFSRGAESGPAEFSRGAESGPAEFNRGAEPGPVVFGHTESGPTEFNAWESPSDPDPAGSAPRVLPAGSSRPPVPPRTVAPAPIPPMPLGDSSGPRVMPPNPPAGEPVSRLDQPLTYSAEPPRPTSAPQPIDPAARVLPPNSAPREDISRGTYSAPGAERRVAPSPHPPVPRNTSAPQPLDSTSRVLPPNSPAVEPGTHLGRPQAYSAQNPDRLGSAPEPIDPSTRVLPPNPSAAEPNSRLGQPQAYSAQNQAYSALAPDSAPQPIDPSTRVLPPNPSAAEPNSHLGQPQAYSAQNQAYSEAGPDALGSAPQPSNPAARVLPPNSSGGTHFGQQAHSAQNQAYSAQNSDRPGSAPQPTGPGERVSPPNSAARDDISRGVPPQVRPGVDSSGRSSAPSDFGRNAAGDPGARVLPPNSGAPESDSRMRQPDPTARVLPPRTVTPPTDSTAPMGPPSQPTPAVDDTRQTPESTERPSHRAPTDPDNGPDTSRSSIENWMAELRSSRRRIGNRDEGRHHSGDGRTVSVNELLRRRENDE</sequence>
<dbReference type="PANTHER" id="PTHR33406:SF11">
    <property type="entry name" value="MEMBRANE PROTEIN SCO6666-RELATED"/>
    <property type="match status" value="1"/>
</dbReference>
<name>A0A6G9YTW1_9NOCA</name>
<feature type="compositionally biased region" description="Pro residues" evidence="7">
    <location>
        <begin position="1062"/>
        <end position="1078"/>
    </location>
</feature>
<feature type="domain" description="Membrane transport protein MMPL" evidence="9">
    <location>
        <begin position="45"/>
        <end position="378"/>
    </location>
</feature>
<dbReference type="KEGG" id="nah:F5544_44205"/>
<dbReference type="Proteomes" id="UP000503540">
    <property type="component" value="Chromosome"/>
</dbReference>
<reference evidence="10 11" key="1">
    <citation type="journal article" date="2019" name="ACS Chem. Biol.">
        <title>Identification and Mobilization of a Cryptic Antibiotic Biosynthesis Gene Locus from a Human-Pathogenic Nocardia Isolate.</title>
        <authorList>
            <person name="Herisse M."/>
            <person name="Ishida K."/>
            <person name="Porter J.L."/>
            <person name="Howden B."/>
            <person name="Hertweck C."/>
            <person name="Stinear T.P."/>
            <person name="Pidot S.J."/>
        </authorList>
    </citation>
    <scope>NUCLEOTIDE SEQUENCE [LARGE SCALE GENOMIC DNA]</scope>
    <source>
        <strain evidence="10 11">AUSMDU00012717</strain>
    </source>
</reference>
<feature type="compositionally biased region" description="Basic and acidic residues" evidence="7">
    <location>
        <begin position="1497"/>
        <end position="1508"/>
    </location>
</feature>
<feature type="compositionally biased region" description="Pro residues" evidence="7">
    <location>
        <begin position="1111"/>
        <end position="1121"/>
    </location>
</feature>
<feature type="compositionally biased region" description="Low complexity" evidence="7">
    <location>
        <begin position="1233"/>
        <end position="1246"/>
    </location>
</feature>
<feature type="compositionally biased region" description="Polar residues" evidence="7">
    <location>
        <begin position="1313"/>
        <end position="1340"/>
    </location>
</feature>
<evidence type="ECO:0000256" key="2">
    <source>
        <dbReference type="ARBA" id="ARBA00010157"/>
    </source>
</evidence>
<evidence type="ECO:0000256" key="4">
    <source>
        <dbReference type="ARBA" id="ARBA00022692"/>
    </source>
</evidence>
<feature type="transmembrane region" description="Helical" evidence="8">
    <location>
        <begin position="284"/>
        <end position="306"/>
    </location>
</feature>
<organism evidence="10 11">
    <name type="scientific">Nocardia arthritidis</name>
    <dbReference type="NCBI Taxonomy" id="228602"/>
    <lineage>
        <taxon>Bacteria</taxon>
        <taxon>Bacillati</taxon>
        <taxon>Actinomycetota</taxon>
        <taxon>Actinomycetes</taxon>
        <taxon>Mycobacteriales</taxon>
        <taxon>Nocardiaceae</taxon>
        <taxon>Nocardia</taxon>
    </lineage>
</organism>
<feature type="transmembrane region" description="Helical" evidence="8">
    <location>
        <begin position="190"/>
        <end position="208"/>
    </location>
</feature>
<dbReference type="InterPro" id="IPR004869">
    <property type="entry name" value="MMPL_dom"/>
</dbReference>
<evidence type="ECO:0000256" key="5">
    <source>
        <dbReference type="ARBA" id="ARBA00022989"/>
    </source>
</evidence>
<comment type="similarity">
    <text evidence="2">Belongs to the resistance-nodulation-cell division (RND) (TC 2.A.6) family. MmpL subfamily.</text>
</comment>
<keyword evidence="11" id="KW-1185">Reference proteome</keyword>
<feature type="compositionally biased region" description="Basic and acidic residues" evidence="7">
    <location>
        <begin position="1451"/>
        <end position="1469"/>
    </location>
</feature>
<evidence type="ECO:0000256" key="6">
    <source>
        <dbReference type="ARBA" id="ARBA00023136"/>
    </source>
</evidence>
<evidence type="ECO:0000259" key="9">
    <source>
        <dbReference type="Pfam" id="PF03176"/>
    </source>
</evidence>
<feature type="transmembrane region" description="Helical" evidence="8">
    <location>
        <begin position="560"/>
        <end position="579"/>
    </location>
</feature>
<feature type="transmembrane region" description="Helical" evidence="8">
    <location>
        <begin position="12"/>
        <end position="32"/>
    </location>
</feature>
<dbReference type="SUPFAM" id="SSF82866">
    <property type="entry name" value="Multidrug efflux transporter AcrB transmembrane domain"/>
    <property type="match status" value="2"/>
</dbReference>
<dbReference type="GO" id="GO:0005886">
    <property type="term" value="C:plasma membrane"/>
    <property type="evidence" value="ECO:0007669"/>
    <property type="project" value="UniProtKB-SubCell"/>
</dbReference>
<dbReference type="EMBL" id="CP046172">
    <property type="protein sequence ID" value="QIS16644.1"/>
    <property type="molecule type" value="Genomic_DNA"/>
</dbReference>
<feature type="transmembrane region" description="Helical" evidence="8">
    <location>
        <begin position="380"/>
        <end position="399"/>
    </location>
</feature>
<feature type="compositionally biased region" description="Low complexity" evidence="7">
    <location>
        <begin position="1420"/>
        <end position="1434"/>
    </location>
</feature>
<evidence type="ECO:0000313" key="11">
    <source>
        <dbReference type="Proteomes" id="UP000503540"/>
    </source>
</evidence>
<keyword evidence="4 8" id="KW-0812">Transmembrane</keyword>
<evidence type="ECO:0000256" key="3">
    <source>
        <dbReference type="ARBA" id="ARBA00022475"/>
    </source>
</evidence>
<feature type="transmembrane region" description="Helical" evidence="8">
    <location>
        <begin position="645"/>
        <end position="663"/>
    </location>
</feature>
<feature type="compositionally biased region" description="Polar residues" evidence="7">
    <location>
        <begin position="1275"/>
        <end position="1289"/>
    </location>
</feature>
<evidence type="ECO:0000256" key="8">
    <source>
        <dbReference type="SAM" id="Phobius"/>
    </source>
</evidence>
<dbReference type="Pfam" id="PF03176">
    <property type="entry name" value="MMPL"/>
    <property type="match status" value="2"/>
</dbReference>
<dbReference type="InterPro" id="IPR050545">
    <property type="entry name" value="Mycobact_MmpL"/>
</dbReference>
<keyword evidence="6 8" id="KW-0472">Membrane</keyword>
<feature type="transmembrane region" description="Helical" evidence="8">
    <location>
        <begin position="586"/>
        <end position="609"/>
    </location>
</feature>
<evidence type="ECO:0000313" key="10">
    <source>
        <dbReference type="EMBL" id="QIS16644.1"/>
    </source>
</evidence>
<feature type="region of interest" description="Disordered" evidence="7">
    <location>
        <begin position="843"/>
        <end position="1525"/>
    </location>
</feature>